<name>A0A8B6DYE7_MYTGA</name>
<evidence type="ECO:0000256" key="1">
    <source>
        <dbReference type="SAM" id="Coils"/>
    </source>
</evidence>
<evidence type="ECO:0000313" key="4">
    <source>
        <dbReference type="Proteomes" id="UP000596742"/>
    </source>
</evidence>
<evidence type="ECO:0000256" key="2">
    <source>
        <dbReference type="SAM" id="MobiDB-lite"/>
    </source>
</evidence>
<protein>
    <submittedName>
        <fullName evidence="3">Uncharacterized protein</fullName>
    </submittedName>
</protein>
<proteinExistence type="predicted"/>
<dbReference type="EMBL" id="UYJE01004312">
    <property type="protein sequence ID" value="VDI27051.1"/>
    <property type="molecule type" value="Genomic_DNA"/>
</dbReference>
<sequence>MSIPLKYTEDFNQRLSCLSFDTLKCNTYLSILHKIVFDDLTALLRELLHHSIAYSQIEDYFKAVRGQFTGRFTPREEELICNAAGTGYQCFDLTILTKLLRHFPEKIHFETHLSSLAKVRNKICHLPNTDITQSQFETYFYECCDIASGLEEYIKKPKSLVQKFQNTYEVNTYFKEGRADLQIEALKNSLTELNTEFQVEEERLYILEEKIRQIDRQTDERHRRVANLKKLVQQVKNKFDPPEKEYWYLNAQEGLYIEPDFLNHRETKPPDQAIQDSILDIPGVVTKSVEIESWERHENIKNVIPFSRCGLGQSRSFHFHGGIVENKSVLQSPSTSVDTIYQLSDEESGACQSQSHDELSKTNKEQYHTNKTSNRKQKQVGGSLANIDLNSVYPLPSQGNVSTSNGTDIPQNHTKQSTKPHLLRIGLSLIPPKTKQLCDYIFSSKRNRKSEKRKKKNKRLNDLNVDWRLDDRELNKEFESDIYQDLGSYCGTSVVLHSNDDNENAWNFQIELKKGVPNLQIEFQGEVCLPGQYQSNVNPYLKRQYIFVIISKNYKNSADFQGIVNKCLCMCLKKGNKYGQCIPVLMTKQDKLPEEFLGKKIVHFYDENSMKNLFQSI</sequence>
<dbReference type="OrthoDB" id="6097539at2759"/>
<dbReference type="Gene3D" id="3.40.50.10140">
    <property type="entry name" value="Toll/interleukin-1 receptor homology (TIR) domain"/>
    <property type="match status" value="1"/>
</dbReference>
<feature type="compositionally biased region" description="Basic and acidic residues" evidence="2">
    <location>
        <begin position="355"/>
        <end position="368"/>
    </location>
</feature>
<feature type="coiled-coil region" evidence="1">
    <location>
        <begin position="183"/>
        <end position="210"/>
    </location>
</feature>
<accession>A0A8B6DYE7</accession>
<keyword evidence="4" id="KW-1185">Reference proteome</keyword>
<organism evidence="3 4">
    <name type="scientific">Mytilus galloprovincialis</name>
    <name type="common">Mediterranean mussel</name>
    <dbReference type="NCBI Taxonomy" id="29158"/>
    <lineage>
        <taxon>Eukaryota</taxon>
        <taxon>Metazoa</taxon>
        <taxon>Spiralia</taxon>
        <taxon>Lophotrochozoa</taxon>
        <taxon>Mollusca</taxon>
        <taxon>Bivalvia</taxon>
        <taxon>Autobranchia</taxon>
        <taxon>Pteriomorphia</taxon>
        <taxon>Mytilida</taxon>
        <taxon>Mytiloidea</taxon>
        <taxon>Mytilidae</taxon>
        <taxon>Mytilinae</taxon>
        <taxon>Mytilus</taxon>
    </lineage>
</organism>
<evidence type="ECO:0000313" key="3">
    <source>
        <dbReference type="EMBL" id="VDI27051.1"/>
    </source>
</evidence>
<dbReference type="InterPro" id="IPR035897">
    <property type="entry name" value="Toll_tir_struct_dom_sf"/>
</dbReference>
<dbReference type="Proteomes" id="UP000596742">
    <property type="component" value="Unassembled WGS sequence"/>
</dbReference>
<feature type="compositionally biased region" description="Polar residues" evidence="2">
    <location>
        <begin position="397"/>
        <end position="415"/>
    </location>
</feature>
<reference evidence="3" key="1">
    <citation type="submission" date="2018-11" db="EMBL/GenBank/DDBJ databases">
        <authorList>
            <person name="Alioto T."/>
            <person name="Alioto T."/>
        </authorList>
    </citation>
    <scope>NUCLEOTIDE SEQUENCE</scope>
</reference>
<keyword evidence="1" id="KW-0175">Coiled coil</keyword>
<dbReference type="AlphaFoldDB" id="A0A8B6DYE7"/>
<feature type="region of interest" description="Disordered" evidence="2">
    <location>
        <begin position="395"/>
        <end position="418"/>
    </location>
</feature>
<comment type="caution">
    <text evidence="3">The sequence shown here is derived from an EMBL/GenBank/DDBJ whole genome shotgun (WGS) entry which is preliminary data.</text>
</comment>
<gene>
    <name evidence="3" type="ORF">MGAL_10B002795</name>
</gene>
<feature type="region of interest" description="Disordered" evidence="2">
    <location>
        <begin position="346"/>
        <end position="381"/>
    </location>
</feature>